<proteinExistence type="predicted"/>
<dbReference type="Proteomes" id="UP000030758">
    <property type="component" value="Unassembled WGS sequence"/>
</dbReference>
<evidence type="ECO:0000313" key="3">
    <source>
        <dbReference type="Proteomes" id="UP000030764"/>
    </source>
</evidence>
<protein>
    <submittedName>
        <fullName evidence="1">Uncharacterized protein</fullName>
    </submittedName>
</protein>
<feature type="non-terminal residue" evidence="1">
    <location>
        <position position="115"/>
    </location>
</feature>
<name>A0A085MGI3_9BILA</name>
<sequence>MSMNNRKIEESEMRRGDGTEEVSVVLKIIVRLLLQRRIYEDGHQIDKSDPSFTPHSLTTESGTSESFEYEAFGNGGIEKQLQTLLRKNDATSFSSIFFAAGLSMSVNNEQFSFLE</sequence>
<dbReference type="AlphaFoldDB" id="A0A085MGI3"/>
<organism evidence="1 3">
    <name type="scientific">Trichuris suis</name>
    <name type="common">pig whipworm</name>
    <dbReference type="NCBI Taxonomy" id="68888"/>
    <lineage>
        <taxon>Eukaryota</taxon>
        <taxon>Metazoa</taxon>
        <taxon>Ecdysozoa</taxon>
        <taxon>Nematoda</taxon>
        <taxon>Enoplea</taxon>
        <taxon>Dorylaimia</taxon>
        <taxon>Trichinellida</taxon>
        <taxon>Trichuridae</taxon>
        <taxon>Trichuris</taxon>
    </lineage>
</organism>
<accession>A0A085MGI3</accession>
<keyword evidence="3" id="KW-1185">Reference proteome</keyword>
<dbReference type="EMBL" id="KL363194">
    <property type="protein sequence ID" value="KFD56329.1"/>
    <property type="molecule type" value="Genomic_DNA"/>
</dbReference>
<evidence type="ECO:0000313" key="2">
    <source>
        <dbReference type="EMBL" id="KFD63795.1"/>
    </source>
</evidence>
<dbReference type="Proteomes" id="UP000030764">
    <property type="component" value="Unassembled WGS sequence"/>
</dbReference>
<reference evidence="1 3" key="1">
    <citation type="journal article" date="2014" name="Nat. Genet.">
        <title>Genome and transcriptome of the porcine whipworm Trichuris suis.</title>
        <authorList>
            <person name="Jex A.R."/>
            <person name="Nejsum P."/>
            <person name="Schwarz E.M."/>
            <person name="Hu L."/>
            <person name="Young N.D."/>
            <person name="Hall R.S."/>
            <person name="Korhonen P.K."/>
            <person name="Liao S."/>
            <person name="Thamsborg S."/>
            <person name="Xia J."/>
            <person name="Xu P."/>
            <person name="Wang S."/>
            <person name="Scheerlinck J.P."/>
            <person name="Hofmann A."/>
            <person name="Sternberg P.W."/>
            <person name="Wang J."/>
            <person name="Gasser R.B."/>
        </authorList>
    </citation>
    <scope>NUCLEOTIDE SEQUENCE [LARGE SCALE GENOMIC DNA]</scope>
    <source>
        <strain evidence="2">DCEP-RM93F</strain>
        <strain evidence="1">DCEP-RM93M</strain>
    </source>
</reference>
<gene>
    <name evidence="1" type="ORF">M513_02784</name>
    <name evidence="2" type="ORF">M514_02784</name>
</gene>
<evidence type="ECO:0000313" key="1">
    <source>
        <dbReference type="EMBL" id="KFD56329.1"/>
    </source>
</evidence>
<dbReference type="EMBL" id="KL367566">
    <property type="protein sequence ID" value="KFD63795.1"/>
    <property type="molecule type" value="Genomic_DNA"/>
</dbReference>